<feature type="region of interest" description="Disordered" evidence="1">
    <location>
        <begin position="21"/>
        <end position="77"/>
    </location>
</feature>
<evidence type="ECO:0000256" key="1">
    <source>
        <dbReference type="SAM" id="MobiDB-lite"/>
    </source>
</evidence>
<comment type="caution">
    <text evidence="2">The sequence shown here is derived from an EMBL/GenBank/DDBJ whole genome shotgun (WGS) entry which is preliminary data.</text>
</comment>
<protein>
    <submittedName>
        <fullName evidence="2">Uncharacterized protein</fullName>
    </submittedName>
</protein>
<feature type="compositionally biased region" description="Acidic residues" evidence="1">
    <location>
        <begin position="32"/>
        <end position="77"/>
    </location>
</feature>
<dbReference type="Proteomes" id="UP000324800">
    <property type="component" value="Unassembled WGS sequence"/>
</dbReference>
<dbReference type="EMBL" id="SNRW01001692">
    <property type="protein sequence ID" value="KAA6395411.1"/>
    <property type="molecule type" value="Genomic_DNA"/>
</dbReference>
<accession>A0A5J4WKM9</accession>
<name>A0A5J4WKM9_9EUKA</name>
<organism evidence="2 3">
    <name type="scientific">Streblomastix strix</name>
    <dbReference type="NCBI Taxonomy" id="222440"/>
    <lineage>
        <taxon>Eukaryota</taxon>
        <taxon>Metamonada</taxon>
        <taxon>Preaxostyla</taxon>
        <taxon>Oxymonadida</taxon>
        <taxon>Streblomastigidae</taxon>
        <taxon>Streblomastix</taxon>
    </lineage>
</organism>
<evidence type="ECO:0000313" key="2">
    <source>
        <dbReference type="EMBL" id="KAA6395411.1"/>
    </source>
</evidence>
<dbReference type="AlphaFoldDB" id="A0A5J4WKM9"/>
<evidence type="ECO:0000313" key="3">
    <source>
        <dbReference type="Proteomes" id="UP000324800"/>
    </source>
</evidence>
<gene>
    <name evidence="2" type="ORF">EZS28_009059</name>
</gene>
<reference evidence="2 3" key="1">
    <citation type="submission" date="2019-03" db="EMBL/GenBank/DDBJ databases">
        <title>Single cell metagenomics reveals metabolic interactions within the superorganism composed of flagellate Streblomastix strix and complex community of Bacteroidetes bacteria on its surface.</title>
        <authorList>
            <person name="Treitli S.C."/>
            <person name="Kolisko M."/>
            <person name="Husnik F."/>
            <person name="Keeling P."/>
            <person name="Hampl V."/>
        </authorList>
    </citation>
    <scope>NUCLEOTIDE SEQUENCE [LARGE SCALE GENOMIC DNA]</scope>
    <source>
        <strain evidence="2">ST1C</strain>
    </source>
</reference>
<proteinExistence type="predicted"/>
<sequence length="77" mass="9295">MVYEDEIVMMIIQRQQIIEVGGGIGSEQMKDEFDEEDEFDEDGEYSDEEDDYEYSDEEDDYEYSDEEELEELDMDFE</sequence>